<evidence type="ECO:0000256" key="5">
    <source>
        <dbReference type="ARBA" id="ARBA00022989"/>
    </source>
</evidence>
<dbReference type="Pfam" id="PF21082">
    <property type="entry name" value="MS_channel_3rd"/>
    <property type="match status" value="1"/>
</dbReference>
<dbReference type="InterPro" id="IPR049278">
    <property type="entry name" value="MS_channel_C"/>
</dbReference>
<keyword evidence="12" id="KW-1185">Reference proteome</keyword>
<feature type="transmembrane region" description="Helical" evidence="7">
    <location>
        <begin position="20"/>
        <end position="40"/>
    </location>
</feature>
<feature type="domain" description="Mechanosensitive ion channel MscS C-terminal" evidence="9">
    <location>
        <begin position="177"/>
        <end position="259"/>
    </location>
</feature>
<comment type="caution">
    <text evidence="11">The sequence shown here is derived from an EMBL/GenBank/DDBJ whole genome shotgun (WGS) entry which is preliminary data.</text>
</comment>
<dbReference type="InterPro" id="IPR010920">
    <property type="entry name" value="LSM_dom_sf"/>
</dbReference>
<dbReference type="SUPFAM" id="SSF50182">
    <property type="entry name" value="Sm-like ribonucleoproteins"/>
    <property type="match status" value="1"/>
</dbReference>
<organism evidence="11 12">
    <name type="scientific">Neotamlana laminarinivorans</name>
    <dbReference type="NCBI Taxonomy" id="2883124"/>
    <lineage>
        <taxon>Bacteria</taxon>
        <taxon>Pseudomonadati</taxon>
        <taxon>Bacteroidota</taxon>
        <taxon>Flavobacteriia</taxon>
        <taxon>Flavobacteriales</taxon>
        <taxon>Flavobacteriaceae</taxon>
        <taxon>Neotamlana</taxon>
    </lineage>
</organism>
<dbReference type="SUPFAM" id="SSF82861">
    <property type="entry name" value="Mechanosensitive channel protein MscS (YggB), transmembrane region"/>
    <property type="match status" value="1"/>
</dbReference>
<dbReference type="InterPro" id="IPR011014">
    <property type="entry name" value="MscS_channel_TM-2"/>
</dbReference>
<dbReference type="Pfam" id="PF05552">
    <property type="entry name" value="MS_channel_1st_1"/>
    <property type="match status" value="1"/>
</dbReference>
<proteinExistence type="inferred from homology"/>
<dbReference type="GO" id="GO:0008381">
    <property type="term" value="F:mechanosensitive monoatomic ion channel activity"/>
    <property type="evidence" value="ECO:0007669"/>
    <property type="project" value="InterPro"/>
</dbReference>
<evidence type="ECO:0000256" key="3">
    <source>
        <dbReference type="ARBA" id="ARBA00022475"/>
    </source>
</evidence>
<dbReference type="AlphaFoldDB" id="A0A9X1I2U1"/>
<feature type="transmembrane region" description="Helical" evidence="7">
    <location>
        <begin position="87"/>
        <end position="118"/>
    </location>
</feature>
<feature type="transmembrane region" description="Helical" evidence="7">
    <location>
        <begin position="60"/>
        <end position="81"/>
    </location>
</feature>
<comment type="subcellular location">
    <subcellularLocation>
        <location evidence="1">Cell membrane</location>
        <topology evidence="1">Multi-pass membrane protein</topology>
    </subcellularLocation>
</comment>
<dbReference type="InterPro" id="IPR023408">
    <property type="entry name" value="MscS_beta-dom_sf"/>
</dbReference>
<evidence type="ECO:0000256" key="7">
    <source>
        <dbReference type="SAM" id="Phobius"/>
    </source>
</evidence>
<dbReference type="PANTHER" id="PTHR30221:SF1">
    <property type="entry name" value="SMALL-CONDUCTANCE MECHANOSENSITIVE CHANNEL"/>
    <property type="match status" value="1"/>
</dbReference>
<sequence length="271" mass="29646">MDLKNIDASKWMALILDYGLKIIGAIAIWIIGSWVIKTLIKGLKKVMLKQNYDESLQKFLINLLSWIFKIVLIIVVLGTIGVETTSFAAILAAAGLAIGMALQGSLGNFAGGVLLMIFKPIKIGDLIEAQGELGVVKEIEIFTTKLTGLSNREIIIPNAALSNGNIINYTTEGTRRVDLVFGVSYDADIKQTKDVIMNVLTSHPKVLKDPAPAVTVLELADSSVNFATRPWCKTEDYWTVYFDVTENVKLALDAAGIEIPYPHSVEIHKDA</sequence>
<evidence type="ECO:0000313" key="12">
    <source>
        <dbReference type="Proteomes" id="UP001139199"/>
    </source>
</evidence>
<dbReference type="EMBL" id="JAJAPW010000004">
    <property type="protein sequence ID" value="MCB4799297.1"/>
    <property type="molecule type" value="Genomic_DNA"/>
</dbReference>
<feature type="domain" description="Mechanosensitive ion channel transmembrane helices 2/3" evidence="10">
    <location>
        <begin position="70"/>
        <end position="103"/>
    </location>
</feature>
<dbReference type="InterPro" id="IPR049142">
    <property type="entry name" value="MS_channel_1st"/>
</dbReference>
<evidence type="ECO:0000256" key="6">
    <source>
        <dbReference type="ARBA" id="ARBA00023136"/>
    </source>
</evidence>
<keyword evidence="3" id="KW-1003">Cell membrane</keyword>
<dbReference type="RefSeq" id="WP_226543790.1">
    <property type="nucleotide sequence ID" value="NZ_JAJAPW010000004.1"/>
</dbReference>
<dbReference type="Proteomes" id="UP001139199">
    <property type="component" value="Unassembled WGS sequence"/>
</dbReference>
<keyword evidence="4 7" id="KW-0812">Transmembrane</keyword>
<evidence type="ECO:0000256" key="2">
    <source>
        <dbReference type="ARBA" id="ARBA00008017"/>
    </source>
</evidence>
<dbReference type="Gene3D" id="2.30.30.60">
    <property type="match status" value="1"/>
</dbReference>
<protein>
    <submittedName>
        <fullName evidence="11">Mechanosensitive ion channel</fullName>
    </submittedName>
</protein>
<evidence type="ECO:0000259" key="10">
    <source>
        <dbReference type="Pfam" id="PF21088"/>
    </source>
</evidence>
<dbReference type="InterPro" id="IPR008910">
    <property type="entry name" value="MSC_TM_helix"/>
</dbReference>
<evidence type="ECO:0000259" key="8">
    <source>
        <dbReference type="Pfam" id="PF00924"/>
    </source>
</evidence>
<dbReference type="GO" id="GO:0005886">
    <property type="term" value="C:plasma membrane"/>
    <property type="evidence" value="ECO:0007669"/>
    <property type="project" value="UniProtKB-SubCell"/>
</dbReference>
<dbReference type="InterPro" id="IPR045275">
    <property type="entry name" value="MscS_archaea/bacteria_type"/>
</dbReference>
<gene>
    <name evidence="11" type="ORF">LG649_10590</name>
</gene>
<feature type="domain" description="Mechanosensitive ion channel MscS" evidence="8">
    <location>
        <begin position="105"/>
        <end position="170"/>
    </location>
</feature>
<dbReference type="PANTHER" id="PTHR30221">
    <property type="entry name" value="SMALL-CONDUCTANCE MECHANOSENSITIVE CHANNEL"/>
    <property type="match status" value="1"/>
</dbReference>
<evidence type="ECO:0000259" key="9">
    <source>
        <dbReference type="Pfam" id="PF21082"/>
    </source>
</evidence>
<dbReference type="Pfam" id="PF21088">
    <property type="entry name" value="MS_channel_1st"/>
    <property type="match status" value="1"/>
</dbReference>
<dbReference type="Gene3D" id="3.30.70.100">
    <property type="match status" value="1"/>
</dbReference>
<evidence type="ECO:0000256" key="1">
    <source>
        <dbReference type="ARBA" id="ARBA00004651"/>
    </source>
</evidence>
<dbReference type="InterPro" id="IPR006685">
    <property type="entry name" value="MscS_channel_2nd"/>
</dbReference>
<dbReference type="Gene3D" id="1.10.287.1260">
    <property type="match status" value="1"/>
</dbReference>
<comment type="similarity">
    <text evidence="2">Belongs to the MscS (TC 1.A.23) family.</text>
</comment>
<reference evidence="11" key="1">
    <citation type="submission" date="2021-10" db="EMBL/GenBank/DDBJ databases">
        <title>Tamlana sargassums sp. nov., and Tamlana laminarinivorans sp. nov., two new bacteria isolated from the brown alga.</title>
        <authorList>
            <person name="Li J."/>
        </authorList>
    </citation>
    <scope>NUCLEOTIDE SEQUENCE</scope>
    <source>
        <strain evidence="11">PT2-4</strain>
    </source>
</reference>
<dbReference type="InterPro" id="IPR011066">
    <property type="entry name" value="MscS_channel_C_sf"/>
</dbReference>
<evidence type="ECO:0000256" key="4">
    <source>
        <dbReference type="ARBA" id="ARBA00022692"/>
    </source>
</evidence>
<dbReference type="Pfam" id="PF00924">
    <property type="entry name" value="MS_channel_2nd"/>
    <property type="match status" value="1"/>
</dbReference>
<keyword evidence="6 7" id="KW-0472">Membrane</keyword>
<name>A0A9X1I2U1_9FLAO</name>
<dbReference type="SUPFAM" id="SSF82689">
    <property type="entry name" value="Mechanosensitive channel protein MscS (YggB), C-terminal domain"/>
    <property type="match status" value="1"/>
</dbReference>
<evidence type="ECO:0000313" key="11">
    <source>
        <dbReference type="EMBL" id="MCB4799297.1"/>
    </source>
</evidence>
<keyword evidence="5 7" id="KW-1133">Transmembrane helix</keyword>
<accession>A0A9X1I2U1</accession>